<dbReference type="PANTHER" id="PTHR34504:SF2">
    <property type="entry name" value="UPF0150 PROTEIN SSL0259"/>
    <property type="match status" value="1"/>
</dbReference>
<protein>
    <submittedName>
        <fullName evidence="2">HicB_like antitoxin of toxin-antitoxin system</fullName>
    </submittedName>
</protein>
<dbReference type="Pfam" id="PF15919">
    <property type="entry name" value="HicB_lk_antitox"/>
    <property type="match status" value="1"/>
</dbReference>
<proteinExistence type="predicted"/>
<dbReference type="Gene3D" id="3.30.160.250">
    <property type="match status" value="1"/>
</dbReference>
<dbReference type="STRING" id="1612308.SAMN05444581_108149"/>
<dbReference type="InterPro" id="IPR051404">
    <property type="entry name" value="TA_system_antitoxin"/>
</dbReference>
<reference evidence="2 3" key="1">
    <citation type="submission" date="2016-10" db="EMBL/GenBank/DDBJ databases">
        <authorList>
            <person name="de Groot N.N."/>
        </authorList>
    </citation>
    <scope>NUCLEOTIDE SEQUENCE [LARGE SCALE GENOMIC DNA]</scope>
    <source>
        <strain evidence="2 3">NE2</strain>
    </source>
</reference>
<keyword evidence="3" id="KW-1185">Reference proteome</keyword>
<evidence type="ECO:0000313" key="2">
    <source>
        <dbReference type="EMBL" id="SFK47061.1"/>
    </source>
</evidence>
<accession>A0A1I3ZTN9</accession>
<evidence type="ECO:0000313" key="3">
    <source>
        <dbReference type="Proteomes" id="UP000198755"/>
    </source>
</evidence>
<organism evidence="2 3">
    <name type="scientific">Methylocapsa palsarum</name>
    <dbReference type="NCBI Taxonomy" id="1612308"/>
    <lineage>
        <taxon>Bacteria</taxon>
        <taxon>Pseudomonadati</taxon>
        <taxon>Pseudomonadota</taxon>
        <taxon>Alphaproteobacteria</taxon>
        <taxon>Hyphomicrobiales</taxon>
        <taxon>Beijerinckiaceae</taxon>
        <taxon>Methylocapsa</taxon>
    </lineage>
</organism>
<gene>
    <name evidence="2" type="ORF">SAMN05444581_108149</name>
</gene>
<dbReference type="AlphaFoldDB" id="A0A1I3ZTN9"/>
<sequence length="99" mass="11065">MRSESALDLTLMRRPPARCYEVCPNFGRSEISDETQRVLPGCKLVQRLTLMAYYIAIVEEEEDKAVGVWFPDLPGCLSAGDTLDEAMLNAAEALELLTR</sequence>
<dbReference type="PANTHER" id="PTHR34504">
    <property type="entry name" value="ANTITOXIN HICB"/>
    <property type="match status" value="1"/>
</dbReference>
<dbReference type="InterPro" id="IPR031807">
    <property type="entry name" value="HicB-like"/>
</dbReference>
<dbReference type="Proteomes" id="UP000198755">
    <property type="component" value="Unassembled WGS sequence"/>
</dbReference>
<dbReference type="InterPro" id="IPR035069">
    <property type="entry name" value="TTHA1013/TTHA0281-like"/>
</dbReference>
<dbReference type="SUPFAM" id="SSF143100">
    <property type="entry name" value="TTHA1013/TTHA0281-like"/>
    <property type="match status" value="1"/>
</dbReference>
<evidence type="ECO:0000259" key="1">
    <source>
        <dbReference type="Pfam" id="PF15919"/>
    </source>
</evidence>
<feature type="domain" description="HicB-like antitoxin of toxin-antitoxin system" evidence="1">
    <location>
        <begin position="54"/>
        <end position="96"/>
    </location>
</feature>
<name>A0A1I3ZTN9_9HYPH</name>
<dbReference type="EMBL" id="FOSN01000008">
    <property type="protein sequence ID" value="SFK47061.1"/>
    <property type="molecule type" value="Genomic_DNA"/>
</dbReference>